<dbReference type="PANTHER" id="PTHR21506:SF0">
    <property type="entry name" value="CONSERVED OLIGOMERIC GOLGI COMPLEX SUBUNIT 6"/>
    <property type="match status" value="1"/>
</dbReference>
<dbReference type="PANTHER" id="PTHR21506">
    <property type="entry name" value="COMPONENT OF OLIGOMERIC GOLGI COMPLEX 6"/>
    <property type="match status" value="1"/>
</dbReference>
<dbReference type="STRING" id="1336337.A0A3N4JDK4"/>
<name>A0A3N4JDK4_9PEZI</name>
<dbReference type="EMBL" id="ML120430">
    <property type="protein sequence ID" value="RPA95058.1"/>
    <property type="molecule type" value="Genomic_DNA"/>
</dbReference>
<dbReference type="Pfam" id="PF20653">
    <property type="entry name" value="COG6_C"/>
    <property type="match status" value="1"/>
</dbReference>
<proteinExistence type="predicted"/>
<evidence type="ECO:0000313" key="2">
    <source>
        <dbReference type="EMBL" id="RPA95058.1"/>
    </source>
</evidence>
<protein>
    <submittedName>
        <fullName evidence="2">COG6-domain-containing protein</fullName>
    </submittedName>
</protein>
<organism evidence="2 3">
    <name type="scientific">Choiromyces venosus 120613-1</name>
    <dbReference type="NCBI Taxonomy" id="1336337"/>
    <lineage>
        <taxon>Eukaryota</taxon>
        <taxon>Fungi</taxon>
        <taxon>Dikarya</taxon>
        <taxon>Ascomycota</taxon>
        <taxon>Pezizomycotina</taxon>
        <taxon>Pezizomycetes</taxon>
        <taxon>Pezizales</taxon>
        <taxon>Tuberaceae</taxon>
        <taxon>Choiromyces</taxon>
    </lineage>
</organism>
<feature type="domain" description="Conserved Oligomeric Golgi complex subunit 6 C-terminal" evidence="1">
    <location>
        <begin position="1"/>
        <end position="408"/>
    </location>
</feature>
<reference evidence="2 3" key="1">
    <citation type="journal article" date="2018" name="Nat. Ecol. Evol.">
        <title>Pezizomycetes genomes reveal the molecular basis of ectomycorrhizal truffle lifestyle.</title>
        <authorList>
            <person name="Murat C."/>
            <person name="Payen T."/>
            <person name="Noel B."/>
            <person name="Kuo A."/>
            <person name="Morin E."/>
            <person name="Chen J."/>
            <person name="Kohler A."/>
            <person name="Krizsan K."/>
            <person name="Balestrini R."/>
            <person name="Da Silva C."/>
            <person name="Montanini B."/>
            <person name="Hainaut M."/>
            <person name="Levati E."/>
            <person name="Barry K.W."/>
            <person name="Belfiori B."/>
            <person name="Cichocki N."/>
            <person name="Clum A."/>
            <person name="Dockter R.B."/>
            <person name="Fauchery L."/>
            <person name="Guy J."/>
            <person name="Iotti M."/>
            <person name="Le Tacon F."/>
            <person name="Lindquist E.A."/>
            <person name="Lipzen A."/>
            <person name="Malagnac F."/>
            <person name="Mello A."/>
            <person name="Molinier V."/>
            <person name="Miyauchi S."/>
            <person name="Poulain J."/>
            <person name="Riccioni C."/>
            <person name="Rubini A."/>
            <person name="Sitrit Y."/>
            <person name="Splivallo R."/>
            <person name="Traeger S."/>
            <person name="Wang M."/>
            <person name="Zifcakova L."/>
            <person name="Wipf D."/>
            <person name="Zambonelli A."/>
            <person name="Paolocci F."/>
            <person name="Nowrousian M."/>
            <person name="Ottonello S."/>
            <person name="Baldrian P."/>
            <person name="Spatafora J.W."/>
            <person name="Henrissat B."/>
            <person name="Nagy L.G."/>
            <person name="Aury J.M."/>
            <person name="Wincker P."/>
            <person name="Grigoriev I.V."/>
            <person name="Bonfante P."/>
            <person name="Martin F.M."/>
        </authorList>
    </citation>
    <scope>NUCLEOTIDE SEQUENCE [LARGE SCALE GENOMIC DNA]</scope>
    <source>
        <strain evidence="2 3">120613-1</strain>
    </source>
</reference>
<dbReference type="OrthoDB" id="272987at2759"/>
<dbReference type="SMART" id="SM01087">
    <property type="entry name" value="COG6"/>
    <property type="match status" value="1"/>
</dbReference>
<keyword evidence="3" id="KW-1185">Reference proteome</keyword>
<dbReference type="AlphaFoldDB" id="A0A3N4JDK4"/>
<sequence length="409" mass="45487">MLAWLHSTAVGEQEVLEVLFISQEGEGQNSILGGIEEGLKSEPWLEDGDGEGNEATRGGWDAKKGLMTLVDKDLQTVSKPLKSRIEQVIASHEESTLVFKISNLINFYRLTFERLLGQESSLLETMKATEQSALRQFHSSLQEHVRAVQSELPQAPEDLTPPPFLYEALNELKQLMISYDTSLIPASEREGGFSKILEEALDPYLDGCQNLSQDLEEVDKNIFVINCQLAAKATLEQFGFTTDRIARLDGVVEKQMKLLMEFQHNFFVHTSGLHPLLVGLADWDPKVCPSHFPHSSHPSYRTDKSKTTPLTQLPDFSPHALSLVSQTLDEFLPSALMDATSGLKRLSSPKIIGEITQEAASRFVDDFARVEEAVIEALVHEGDGQGDGGIEFARSVWPRTVDEVRVLLT</sequence>
<accession>A0A3N4JDK4</accession>
<dbReference type="Proteomes" id="UP000276215">
    <property type="component" value="Unassembled WGS sequence"/>
</dbReference>
<dbReference type="GO" id="GO:0006891">
    <property type="term" value="P:intra-Golgi vesicle-mediated transport"/>
    <property type="evidence" value="ECO:0007669"/>
    <property type="project" value="InterPro"/>
</dbReference>
<dbReference type="GO" id="GO:0017119">
    <property type="term" value="C:Golgi transport complex"/>
    <property type="evidence" value="ECO:0007669"/>
    <property type="project" value="InterPro"/>
</dbReference>
<evidence type="ECO:0000313" key="3">
    <source>
        <dbReference type="Proteomes" id="UP000276215"/>
    </source>
</evidence>
<evidence type="ECO:0000259" key="1">
    <source>
        <dbReference type="Pfam" id="PF20653"/>
    </source>
</evidence>
<gene>
    <name evidence="2" type="ORF">L873DRAFT_1699276</name>
</gene>
<dbReference type="InterPro" id="IPR048369">
    <property type="entry name" value="COG6_C"/>
</dbReference>
<dbReference type="InterPro" id="IPR010490">
    <property type="entry name" value="COG6"/>
</dbReference>